<evidence type="ECO:0000256" key="1">
    <source>
        <dbReference type="ARBA" id="ARBA00004167"/>
    </source>
</evidence>
<feature type="transmembrane region" description="Helical" evidence="6">
    <location>
        <begin position="215"/>
        <end position="239"/>
    </location>
</feature>
<keyword evidence="9" id="KW-1185">Reference proteome</keyword>
<keyword evidence="7" id="KW-0732">Signal</keyword>
<comment type="subcellular location">
    <subcellularLocation>
        <location evidence="1">Membrane</location>
        <topology evidence="1">Single-pass membrane protein</topology>
    </subcellularLocation>
</comment>
<evidence type="ECO:0000313" key="9">
    <source>
        <dbReference type="Proteomes" id="UP000799439"/>
    </source>
</evidence>
<dbReference type="EMBL" id="ML996081">
    <property type="protein sequence ID" value="KAF2157365.1"/>
    <property type="molecule type" value="Genomic_DNA"/>
</dbReference>
<dbReference type="GO" id="GO:0071944">
    <property type="term" value="C:cell periphery"/>
    <property type="evidence" value="ECO:0007669"/>
    <property type="project" value="UniProtKB-ARBA"/>
</dbReference>
<feature type="compositionally biased region" description="Low complexity" evidence="5">
    <location>
        <begin position="165"/>
        <end position="190"/>
    </location>
</feature>
<keyword evidence="2 6" id="KW-0812">Transmembrane</keyword>
<dbReference type="GO" id="GO:0016020">
    <property type="term" value="C:membrane"/>
    <property type="evidence" value="ECO:0007669"/>
    <property type="project" value="UniProtKB-SubCell"/>
</dbReference>
<protein>
    <recommendedName>
        <fullName evidence="10">Mid2 domain-containing protein</fullName>
    </recommendedName>
</protein>
<feature type="signal peptide" evidence="7">
    <location>
        <begin position="1"/>
        <end position="22"/>
    </location>
</feature>
<dbReference type="OrthoDB" id="5215637at2759"/>
<dbReference type="AlphaFoldDB" id="A0A9P4MJP7"/>
<keyword evidence="3 6" id="KW-1133">Transmembrane helix</keyword>
<evidence type="ECO:0000256" key="7">
    <source>
        <dbReference type="SAM" id="SignalP"/>
    </source>
</evidence>
<dbReference type="Proteomes" id="UP000799439">
    <property type="component" value="Unassembled WGS sequence"/>
</dbReference>
<evidence type="ECO:0000313" key="8">
    <source>
        <dbReference type="EMBL" id="KAF2157365.1"/>
    </source>
</evidence>
<feature type="compositionally biased region" description="Polar residues" evidence="5">
    <location>
        <begin position="191"/>
        <end position="203"/>
    </location>
</feature>
<accession>A0A9P4MJP7</accession>
<evidence type="ECO:0000256" key="4">
    <source>
        <dbReference type="ARBA" id="ARBA00023136"/>
    </source>
</evidence>
<sequence>MEFLSSLLASGLLLLALPSVKSVCYKPDRTSQATDFNPCYAFHSDNSFCCATRKTWSLGKPELHDNCLPNGLCQWIYNGTYSYWREGCSNSSWPSEWCLTGVCGNGDEVDANGNAALTPCDNTSTSLTWCCGRNNTACCGKGAPDEVSLSRTIAAYATLSSTSSTKSVAGSTTTTLPLSSSTESVLSSTTAPTGPSNTSTTHPKSGVGLSSGAKAGIGIGVAFGVLLLLVALIAMGIILKRKRAQTYPQYADSSYQAADLSGKHMTSPTSPSRAHDIASPFSDGQRVELDASNRPIELQGQERHRPKPLNGDAGSGPALTEPGRGSQEVNSETVATTKT</sequence>
<gene>
    <name evidence="8" type="ORF">K461DRAFT_309490</name>
</gene>
<dbReference type="InterPro" id="IPR051694">
    <property type="entry name" value="Immunoregulatory_rcpt-like"/>
</dbReference>
<dbReference type="PANTHER" id="PTHR15549:SF30">
    <property type="entry name" value="MID2 DOMAIN-CONTAINING PROTEIN"/>
    <property type="match status" value="1"/>
</dbReference>
<evidence type="ECO:0000256" key="5">
    <source>
        <dbReference type="SAM" id="MobiDB-lite"/>
    </source>
</evidence>
<organism evidence="8 9">
    <name type="scientific">Myriangium duriaei CBS 260.36</name>
    <dbReference type="NCBI Taxonomy" id="1168546"/>
    <lineage>
        <taxon>Eukaryota</taxon>
        <taxon>Fungi</taxon>
        <taxon>Dikarya</taxon>
        <taxon>Ascomycota</taxon>
        <taxon>Pezizomycotina</taxon>
        <taxon>Dothideomycetes</taxon>
        <taxon>Dothideomycetidae</taxon>
        <taxon>Myriangiales</taxon>
        <taxon>Myriangiaceae</taxon>
        <taxon>Myriangium</taxon>
    </lineage>
</organism>
<evidence type="ECO:0000256" key="3">
    <source>
        <dbReference type="ARBA" id="ARBA00022989"/>
    </source>
</evidence>
<proteinExistence type="predicted"/>
<feature type="chain" id="PRO_5040398247" description="Mid2 domain-containing protein" evidence="7">
    <location>
        <begin position="23"/>
        <end position="339"/>
    </location>
</feature>
<dbReference type="PANTHER" id="PTHR15549">
    <property type="entry name" value="PAIRED IMMUNOGLOBULIN-LIKE TYPE 2 RECEPTOR"/>
    <property type="match status" value="1"/>
</dbReference>
<evidence type="ECO:0000256" key="2">
    <source>
        <dbReference type="ARBA" id="ARBA00022692"/>
    </source>
</evidence>
<feature type="compositionally biased region" description="Polar residues" evidence="5">
    <location>
        <begin position="327"/>
        <end position="339"/>
    </location>
</feature>
<name>A0A9P4MJP7_9PEZI</name>
<feature type="region of interest" description="Disordered" evidence="5">
    <location>
        <begin position="165"/>
        <end position="205"/>
    </location>
</feature>
<comment type="caution">
    <text evidence="8">The sequence shown here is derived from an EMBL/GenBank/DDBJ whole genome shotgun (WGS) entry which is preliminary data.</text>
</comment>
<evidence type="ECO:0000256" key="6">
    <source>
        <dbReference type="SAM" id="Phobius"/>
    </source>
</evidence>
<reference evidence="8" key="1">
    <citation type="journal article" date="2020" name="Stud. Mycol.">
        <title>101 Dothideomycetes genomes: a test case for predicting lifestyles and emergence of pathogens.</title>
        <authorList>
            <person name="Haridas S."/>
            <person name="Albert R."/>
            <person name="Binder M."/>
            <person name="Bloem J."/>
            <person name="Labutti K."/>
            <person name="Salamov A."/>
            <person name="Andreopoulos B."/>
            <person name="Baker S."/>
            <person name="Barry K."/>
            <person name="Bills G."/>
            <person name="Bluhm B."/>
            <person name="Cannon C."/>
            <person name="Castanera R."/>
            <person name="Culley D."/>
            <person name="Daum C."/>
            <person name="Ezra D."/>
            <person name="Gonzalez J."/>
            <person name="Henrissat B."/>
            <person name="Kuo A."/>
            <person name="Liang C."/>
            <person name="Lipzen A."/>
            <person name="Lutzoni F."/>
            <person name="Magnuson J."/>
            <person name="Mondo S."/>
            <person name="Nolan M."/>
            <person name="Ohm R."/>
            <person name="Pangilinan J."/>
            <person name="Park H.-J."/>
            <person name="Ramirez L."/>
            <person name="Alfaro M."/>
            <person name="Sun H."/>
            <person name="Tritt A."/>
            <person name="Yoshinaga Y."/>
            <person name="Zwiers L.-H."/>
            <person name="Turgeon B."/>
            <person name="Goodwin S."/>
            <person name="Spatafora J."/>
            <person name="Crous P."/>
            <person name="Grigoriev I."/>
        </authorList>
    </citation>
    <scope>NUCLEOTIDE SEQUENCE</scope>
    <source>
        <strain evidence="8">CBS 260.36</strain>
    </source>
</reference>
<evidence type="ECO:0008006" key="10">
    <source>
        <dbReference type="Google" id="ProtNLM"/>
    </source>
</evidence>
<feature type="region of interest" description="Disordered" evidence="5">
    <location>
        <begin position="261"/>
        <end position="339"/>
    </location>
</feature>
<keyword evidence="4 6" id="KW-0472">Membrane</keyword>